<dbReference type="InterPro" id="IPR006143">
    <property type="entry name" value="RND_pump_MFP"/>
</dbReference>
<dbReference type="PANTHER" id="PTHR30469:SF15">
    <property type="entry name" value="HLYD FAMILY OF SECRETION PROTEINS"/>
    <property type="match status" value="1"/>
</dbReference>
<dbReference type="InterPro" id="IPR058792">
    <property type="entry name" value="Beta-barrel_RND_2"/>
</dbReference>
<name>A0A317C591_9GAMM</name>
<evidence type="ECO:0000256" key="2">
    <source>
        <dbReference type="ARBA" id="ARBA00009477"/>
    </source>
</evidence>
<evidence type="ECO:0000313" key="8">
    <source>
        <dbReference type="Proteomes" id="UP000245506"/>
    </source>
</evidence>
<reference evidence="7 8" key="1">
    <citation type="submission" date="2018-05" db="EMBL/GenBank/DDBJ databases">
        <title>Leucothrix arctica sp. nov., isolated from Arctic seawater.</title>
        <authorList>
            <person name="Choi A."/>
            <person name="Baek K."/>
        </authorList>
    </citation>
    <scope>NUCLEOTIDE SEQUENCE [LARGE SCALE GENOMIC DNA]</scope>
    <source>
        <strain evidence="7 8">IMCC9719</strain>
    </source>
</reference>
<keyword evidence="3" id="KW-0813">Transport</keyword>
<dbReference type="Gene3D" id="2.40.420.20">
    <property type="match status" value="1"/>
</dbReference>
<dbReference type="EMBL" id="QGKL01000042">
    <property type="protein sequence ID" value="PWQ93796.1"/>
    <property type="molecule type" value="Genomic_DNA"/>
</dbReference>
<evidence type="ECO:0000256" key="3">
    <source>
        <dbReference type="ARBA" id="ARBA00022448"/>
    </source>
</evidence>
<dbReference type="Pfam" id="PF25917">
    <property type="entry name" value="BSH_RND"/>
    <property type="match status" value="1"/>
</dbReference>
<gene>
    <name evidence="7" type="ORF">DKT75_19525</name>
</gene>
<dbReference type="Pfam" id="PF25967">
    <property type="entry name" value="RND-MFP_C"/>
    <property type="match status" value="1"/>
</dbReference>
<dbReference type="Gene3D" id="2.40.30.170">
    <property type="match status" value="1"/>
</dbReference>
<dbReference type="OrthoDB" id="9806939at2"/>
<dbReference type="InterPro" id="IPR058627">
    <property type="entry name" value="MdtA-like_C"/>
</dbReference>
<dbReference type="SUPFAM" id="SSF111369">
    <property type="entry name" value="HlyD-like secretion proteins"/>
    <property type="match status" value="2"/>
</dbReference>
<keyword evidence="8" id="KW-1185">Reference proteome</keyword>
<comment type="caution">
    <text evidence="7">The sequence shown here is derived from an EMBL/GenBank/DDBJ whole genome shotgun (WGS) entry which is preliminary data.</text>
</comment>
<feature type="domain" description="Multidrug resistance protein MdtA-like C-terminal permuted SH3" evidence="6">
    <location>
        <begin position="328"/>
        <end position="383"/>
    </location>
</feature>
<organism evidence="7 8">
    <name type="scientific">Leucothrix arctica</name>
    <dbReference type="NCBI Taxonomy" id="1481894"/>
    <lineage>
        <taxon>Bacteria</taxon>
        <taxon>Pseudomonadati</taxon>
        <taxon>Pseudomonadota</taxon>
        <taxon>Gammaproteobacteria</taxon>
        <taxon>Thiotrichales</taxon>
        <taxon>Thiotrichaceae</taxon>
        <taxon>Leucothrix</taxon>
    </lineage>
</organism>
<evidence type="ECO:0000313" key="7">
    <source>
        <dbReference type="EMBL" id="PWQ93796.1"/>
    </source>
</evidence>
<dbReference type="Gene3D" id="1.10.287.470">
    <property type="entry name" value="Helix hairpin bin"/>
    <property type="match status" value="1"/>
</dbReference>
<evidence type="ECO:0000259" key="5">
    <source>
        <dbReference type="Pfam" id="PF25954"/>
    </source>
</evidence>
<dbReference type="AlphaFoldDB" id="A0A317C591"/>
<dbReference type="NCBIfam" id="TIGR01730">
    <property type="entry name" value="RND_mfp"/>
    <property type="match status" value="1"/>
</dbReference>
<comment type="similarity">
    <text evidence="2">Belongs to the membrane fusion protein (MFP) (TC 8.A.1) family.</text>
</comment>
<dbReference type="Gene3D" id="2.40.50.100">
    <property type="match status" value="1"/>
</dbReference>
<proteinExistence type="inferred from homology"/>
<comment type="subcellular location">
    <subcellularLocation>
        <location evidence="1">Cell envelope</location>
    </subcellularLocation>
</comment>
<feature type="domain" description="CusB-like beta-barrel" evidence="5">
    <location>
        <begin position="249"/>
        <end position="323"/>
    </location>
</feature>
<dbReference type="InterPro" id="IPR058625">
    <property type="entry name" value="MdtA-like_BSH"/>
</dbReference>
<dbReference type="Pfam" id="PF25954">
    <property type="entry name" value="Beta-barrel_RND_2"/>
    <property type="match status" value="1"/>
</dbReference>
<dbReference type="PANTHER" id="PTHR30469">
    <property type="entry name" value="MULTIDRUG RESISTANCE PROTEIN MDTA"/>
    <property type="match status" value="1"/>
</dbReference>
<dbReference type="GO" id="GO:1990281">
    <property type="term" value="C:efflux pump complex"/>
    <property type="evidence" value="ECO:0007669"/>
    <property type="project" value="TreeGrafter"/>
</dbReference>
<sequence>MINFSKLTIAVLVIVLITGYFSRNTLLGTPVEAHVVTQGELRQSLVASGRVTWPQRISVASEVSGRVISIPVKEGQKVKRGQLLIQLDDSTDRASLAQAVAAVTLAKVKLKQQQDVLLPTAEESLRQVKADVEQARQQFVRSRTLNSKNYISNKELQTDQHNYDIAKSKLTAARLQVQSNQSNGSDTQLLQSSLDQALASQKLAQIKLTQDSILASADGTLVSRSIEPGDIVTTGKTLMSLAVKGETQIEVQIDERNLAKLALGQVALSSADAFPQQLFDAEIAYINPSVDATRGAVDVKLRVKHPPDYLIQDMTVSVDIETAKKAEALVIPTDALHDASSDAPWVLVVRNKHTVRQVVTLGLLGDENVEVLSGIKEGEPVILASLALIKADQRVRVTLLP</sequence>
<dbReference type="RefSeq" id="WP_109826112.1">
    <property type="nucleotide sequence ID" value="NZ_QGKL01000042.1"/>
</dbReference>
<evidence type="ECO:0000259" key="6">
    <source>
        <dbReference type="Pfam" id="PF25967"/>
    </source>
</evidence>
<dbReference type="Proteomes" id="UP000245506">
    <property type="component" value="Unassembled WGS sequence"/>
</dbReference>
<evidence type="ECO:0000256" key="1">
    <source>
        <dbReference type="ARBA" id="ARBA00004196"/>
    </source>
</evidence>
<feature type="domain" description="Multidrug resistance protein MdtA-like barrel-sandwich hybrid" evidence="4">
    <location>
        <begin position="57"/>
        <end position="240"/>
    </location>
</feature>
<dbReference type="GO" id="GO:0015562">
    <property type="term" value="F:efflux transmembrane transporter activity"/>
    <property type="evidence" value="ECO:0007669"/>
    <property type="project" value="TreeGrafter"/>
</dbReference>
<accession>A0A317C591</accession>
<protein>
    <submittedName>
        <fullName evidence="7">Efflux RND transporter periplasmic adaptor subunit</fullName>
    </submittedName>
</protein>
<evidence type="ECO:0000259" key="4">
    <source>
        <dbReference type="Pfam" id="PF25917"/>
    </source>
</evidence>